<name>A0A0A7FUE1_9CLOT</name>
<reference evidence="2 3" key="1">
    <citation type="journal article" date="2015" name="Infect. Genet. Evol.">
        <title>Genomic sequences of six botulinum neurotoxin-producing strains representing three clostridial species illustrate the mobility and diversity of botulinum neurotoxin genes.</title>
        <authorList>
            <person name="Smith T.J."/>
            <person name="Hill K.K."/>
            <person name="Xie G."/>
            <person name="Foley B.T."/>
            <person name="Williamson C.H."/>
            <person name="Foster J.T."/>
            <person name="Johnson S.L."/>
            <person name="Chertkov O."/>
            <person name="Teshima H."/>
            <person name="Gibbons H.S."/>
            <person name="Johnsky L.A."/>
            <person name="Karavis M.A."/>
            <person name="Smith L.A."/>
        </authorList>
    </citation>
    <scope>NUCLEOTIDE SEQUENCE [LARGE SCALE GENOMIC DNA]</scope>
    <source>
        <strain evidence="2">Sullivan</strain>
    </source>
</reference>
<accession>A0A0A7FUE1</accession>
<keyword evidence="1" id="KW-0812">Transmembrane</keyword>
<keyword evidence="3" id="KW-1185">Reference proteome</keyword>
<feature type="transmembrane region" description="Helical" evidence="1">
    <location>
        <begin position="100"/>
        <end position="119"/>
    </location>
</feature>
<keyword evidence="1" id="KW-0472">Membrane</keyword>
<dbReference type="STRING" id="1561.NPD11_2467"/>
<dbReference type="AlphaFoldDB" id="A0A0A7FUE1"/>
<sequence length="386" mass="46011">MIVLLITILFIIFLLLIFKKSRFNIVYLISSILLSVVAFNFDPIKAYISNGNYTDLYRFYEVLDSTRLLGWEYISNHPDYKSLFIARIYVYLSSFFRINGFLPAITCLIVYGVIFYIIYKFGQKTKCNKSTLILVSLFFLITINFRSVITNIRNPIVFCIFFFLMYIEFVEQKYKLLCWIGYILLCFMHQVALFLIGLRLLMLLYNKYSGKIINIVIILWSFLSQYAIQKVSALTSIPYFKALAMKTQFYSGDVNELRETNLIMIAVIKIILFICLLLYFNYSCNEEIKNKYKKIYEFSLVLICFNIGSYPNYHLFIRLPDLLTYFMLIFIILIFGNKQNNINYNEFKLKKKNFLYGLLVKSEIYFTIIIYFIYYFFSYQYGVLCY</sequence>
<dbReference type="KEGG" id="cbv:U729_521"/>
<dbReference type="OrthoDB" id="1957056at2"/>
<feature type="transmembrane region" description="Helical" evidence="1">
    <location>
        <begin position="155"/>
        <end position="170"/>
    </location>
</feature>
<feature type="transmembrane region" description="Helical" evidence="1">
    <location>
        <begin position="131"/>
        <end position="149"/>
    </location>
</feature>
<dbReference type="RefSeq" id="WP_039311366.1">
    <property type="nucleotide sequence ID" value="NZ_CP006905.1"/>
</dbReference>
<organism evidence="2 3">
    <name type="scientific">Clostridium baratii str. Sullivan</name>
    <dbReference type="NCBI Taxonomy" id="1415775"/>
    <lineage>
        <taxon>Bacteria</taxon>
        <taxon>Bacillati</taxon>
        <taxon>Bacillota</taxon>
        <taxon>Clostridia</taxon>
        <taxon>Eubacteriales</taxon>
        <taxon>Clostridiaceae</taxon>
        <taxon>Clostridium</taxon>
    </lineage>
</organism>
<feature type="transmembrane region" description="Helical" evidence="1">
    <location>
        <begin position="355"/>
        <end position="377"/>
    </location>
</feature>
<protein>
    <submittedName>
        <fullName evidence="2">EpsG family protein</fullName>
    </submittedName>
</protein>
<evidence type="ECO:0000313" key="2">
    <source>
        <dbReference type="EMBL" id="AIY83234.1"/>
    </source>
</evidence>
<feature type="transmembrane region" description="Helical" evidence="1">
    <location>
        <begin position="316"/>
        <end position="335"/>
    </location>
</feature>
<feature type="transmembrane region" description="Helical" evidence="1">
    <location>
        <begin position="177"/>
        <end position="202"/>
    </location>
</feature>
<gene>
    <name evidence="2" type="ORF">U729_521</name>
</gene>
<dbReference type="HOGENOM" id="CLU_715153_0_0_9"/>
<evidence type="ECO:0000313" key="3">
    <source>
        <dbReference type="Proteomes" id="UP000030635"/>
    </source>
</evidence>
<feature type="transmembrane region" description="Helical" evidence="1">
    <location>
        <begin position="294"/>
        <end position="310"/>
    </location>
</feature>
<evidence type="ECO:0000256" key="1">
    <source>
        <dbReference type="SAM" id="Phobius"/>
    </source>
</evidence>
<keyword evidence="1" id="KW-1133">Transmembrane helix</keyword>
<dbReference type="EMBL" id="CP006905">
    <property type="protein sequence ID" value="AIY83234.1"/>
    <property type="molecule type" value="Genomic_DNA"/>
</dbReference>
<feature type="transmembrane region" description="Helical" evidence="1">
    <location>
        <begin position="262"/>
        <end position="282"/>
    </location>
</feature>
<dbReference type="Proteomes" id="UP000030635">
    <property type="component" value="Chromosome"/>
</dbReference>
<proteinExistence type="predicted"/>